<dbReference type="SUPFAM" id="SSF48008">
    <property type="entry name" value="GntR ligand-binding domain-like"/>
    <property type="match status" value="1"/>
</dbReference>
<dbReference type="OrthoDB" id="7834120at2"/>
<dbReference type="InterPro" id="IPR011711">
    <property type="entry name" value="GntR_C"/>
</dbReference>
<organism evidence="5 6">
    <name type="scientific">Paracoccus methylarcula</name>
    <dbReference type="NCBI Taxonomy" id="72022"/>
    <lineage>
        <taxon>Bacteria</taxon>
        <taxon>Pseudomonadati</taxon>
        <taxon>Pseudomonadota</taxon>
        <taxon>Alphaproteobacteria</taxon>
        <taxon>Rhodobacterales</taxon>
        <taxon>Paracoccaceae</taxon>
        <taxon>Paracoccus</taxon>
    </lineage>
</organism>
<dbReference type="RefSeq" id="WP_106689899.1">
    <property type="nucleotide sequence ID" value="NZ_PXNQ02000001.1"/>
</dbReference>
<dbReference type="Pfam" id="PF07729">
    <property type="entry name" value="FCD"/>
    <property type="match status" value="1"/>
</dbReference>
<evidence type="ECO:0000256" key="3">
    <source>
        <dbReference type="ARBA" id="ARBA00023163"/>
    </source>
</evidence>
<keyword evidence="3" id="KW-0804">Transcription</keyword>
<protein>
    <submittedName>
        <fullName evidence="5">GntR family transcriptional regulator</fullName>
    </submittedName>
</protein>
<dbReference type="PANTHER" id="PTHR43537:SF5">
    <property type="entry name" value="UXU OPERON TRANSCRIPTIONAL REGULATOR"/>
    <property type="match status" value="1"/>
</dbReference>
<dbReference type="Gene3D" id="1.10.10.10">
    <property type="entry name" value="Winged helix-like DNA-binding domain superfamily/Winged helix DNA-binding domain"/>
    <property type="match status" value="1"/>
</dbReference>
<dbReference type="EMBL" id="PXNQ02000001">
    <property type="protein sequence ID" value="RNF36277.1"/>
    <property type="molecule type" value="Genomic_DNA"/>
</dbReference>
<dbReference type="InterPro" id="IPR008920">
    <property type="entry name" value="TF_FadR/GntR_C"/>
</dbReference>
<evidence type="ECO:0000313" key="5">
    <source>
        <dbReference type="EMBL" id="RNF36277.1"/>
    </source>
</evidence>
<dbReference type="SMART" id="SM00895">
    <property type="entry name" value="FCD"/>
    <property type="match status" value="1"/>
</dbReference>
<accession>A0A3R7MB58</accession>
<evidence type="ECO:0000313" key="6">
    <source>
        <dbReference type="Proteomes" id="UP000238137"/>
    </source>
</evidence>
<reference evidence="5" key="1">
    <citation type="submission" date="2018-05" db="EMBL/GenBank/DDBJ databases">
        <title>Reclassification of Methylarcula marina and Methylarcula terricola as Paracoccus methylarcula sp.nov., comb.nov. and Paracoccus terricola comb.nov.</title>
        <authorList>
            <person name="Shmareva M.N."/>
            <person name="Doronina N.V."/>
            <person name="Vasilenko O.V."/>
            <person name="Tarlachkov S.V."/>
            <person name="Trotsenko Y.A."/>
        </authorList>
    </citation>
    <scope>NUCLEOTIDE SEQUENCE [LARGE SCALE GENOMIC DNA]</scope>
    <source>
        <strain evidence="5">VKM B-2159</strain>
    </source>
</reference>
<dbReference type="PRINTS" id="PR00035">
    <property type="entry name" value="HTHGNTR"/>
</dbReference>
<feature type="domain" description="HTH gntR-type" evidence="4">
    <location>
        <begin position="15"/>
        <end position="82"/>
    </location>
</feature>
<name>A0A3R7MB58_9RHOB</name>
<evidence type="ECO:0000259" key="4">
    <source>
        <dbReference type="PROSITE" id="PS50949"/>
    </source>
</evidence>
<evidence type="ECO:0000256" key="2">
    <source>
        <dbReference type="ARBA" id="ARBA00023125"/>
    </source>
</evidence>
<dbReference type="GO" id="GO:0003700">
    <property type="term" value="F:DNA-binding transcription factor activity"/>
    <property type="evidence" value="ECO:0007669"/>
    <property type="project" value="InterPro"/>
</dbReference>
<dbReference type="Pfam" id="PF00392">
    <property type="entry name" value="GntR"/>
    <property type="match status" value="1"/>
</dbReference>
<keyword evidence="6" id="KW-1185">Reference proteome</keyword>
<dbReference type="InterPro" id="IPR000524">
    <property type="entry name" value="Tscrpt_reg_HTH_GntR"/>
</dbReference>
<proteinExistence type="predicted"/>
<keyword evidence="1" id="KW-0805">Transcription regulation</keyword>
<dbReference type="CDD" id="cd07377">
    <property type="entry name" value="WHTH_GntR"/>
    <property type="match status" value="1"/>
</dbReference>
<dbReference type="InterPro" id="IPR036388">
    <property type="entry name" value="WH-like_DNA-bd_sf"/>
</dbReference>
<dbReference type="Proteomes" id="UP000238137">
    <property type="component" value="Unassembled WGS sequence"/>
</dbReference>
<sequence>MNTKNIPRSARLTRSSLSERAATSLRKLILRNALPPGSPVTEREISEQLGISRTPAREAIRTLIGEGLIVVSDTGRLSIANPDLEAVVNLVQVLRVLEGLGSELAAQNASDAELNAIEQSHLKMAEAVADSSDFKYFDANIAFHRAIVAASHNPALVQAHKFIDDQLYQARFRSSRKQGRREIAIEEHDRITRALRARDGEEARLAMTDHHASTIRNLRAIEEESKSEN</sequence>
<dbReference type="SMART" id="SM00345">
    <property type="entry name" value="HTH_GNTR"/>
    <property type="match status" value="1"/>
</dbReference>
<dbReference type="InterPro" id="IPR036390">
    <property type="entry name" value="WH_DNA-bd_sf"/>
</dbReference>
<dbReference type="Gene3D" id="1.20.120.530">
    <property type="entry name" value="GntR ligand-binding domain-like"/>
    <property type="match status" value="1"/>
</dbReference>
<keyword evidence="2" id="KW-0238">DNA-binding</keyword>
<gene>
    <name evidence="5" type="ORF">A7A09_002550</name>
</gene>
<dbReference type="GO" id="GO:0003677">
    <property type="term" value="F:DNA binding"/>
    <property type="evidence" value="ECO:0007669"/>
    <property type="project" value="UniProtKB-KW"/>
</dbReference>
<dbReference type="AlphaFoldDB" id="A0A3R7MB58"/>
<comment type="caution">
    <text evidence="5">The sequence shown here is derived from an EMBL/GenBank/DDBJ whole genome shotgun (WGS) entry which is preliminary data.</text>
</comment>
<dbReference type="SUPFAM" id="SSF46785">
    <property type="entry name" value="Winged helix' DNA-binding domain"/>
    <property type="match status" value="1"/>
</dbReference>
<dbReference type="PANTHER" id="PTHR43537">
    <property type="entry name" value="TRANSCRIPTIONAL REGULATOR, GNTR FAMILY"/>
    <property type="match status" value="1"/>
</dbReference>
<evidence type="ECO:0000256" key="1">
    <source>
        <dbReference type="ARBA" id="ARBA00023015"/>
    </source>
</evidence>
<dbReference type="PROSITE" id="PS50949">
    <property type="entry name" value="HTH_GNTR"/>
    <property type="match status" value="1"/>
</dbReference>